<dbReference type="GO" id="GO:0016853">
    <property type="term" value="F:isomerase activity"/>
    <property type="evidence" value="ECO:0007669"/>
    <property type="project" value="UniProtKB-ARBA"/>
</dbReference>
<dbReference type="Pfam" id="PF01557">
    <property type="entry name" value="FAA_hydrolase"/>
    <property type="match status" value="1"/>
</dbReference>
<evidence type="ECO:0000259" key="3">
    <source>
        <dbReference type="Pfam" id="PF01557"/>
    </source>
</evidence>
<dbReference type="AlphaFoldDB" id="A0A7X2PBR0"/>
<dbReference type="RefSeq" id="WP_154424840.1">
    <property type="nucleotide sequence ID" value="NZ_VUNN01000005.1"/>
</dbReference>
<evidence type="ECO:0000256" key="2">
    <source>
        <dbReference type="ARBA" id="ARBA00022723"/>
    </source>
</evidence>
<gene>
    <name evidence="4" type="ORF">FYJ80_03905</name>
</gene>
<evidence type="ECO:0000313" key="4">
    <source>
        <dbReference type="EMBL" id="MSU05923.1"/>
    </source>
</evidence>
<organism evidence="4 5">
    <name type="scientific">Bullifex porci</name>
    <dbReference type="NCBI Taxonomy" id="2606638"/>
    <lineage>
        <taxon>Bacteria</taxon>
        <taxon>Pseudomonadati</taxon>
        <taxon>Spirochaetota</taxon>
        <taxon>Spirochaetia</taxon>
        <taxon>Spirochaetales</taxon>
        <taxon>Spirochaetaceae</taxon>
        <taxon>Bullifex</taxon>
    </lineage>
</organism>
<dbReference type="Proteomes" id="UP000460549">
    <property type="component" value="Unassembled WGS sequence"/>
</dbReference>
<dbReference type="InterPro" id="IPR036663">
    <property type="entry name" value="Fumarylacetoacetase_C_sf"/>
</dbReference>
<dbReference type="Gene3D" id="3.90.850.10">
    <property type="entry name" value="Fumarylacetoacetase-like, C-terminal domain"/>
    <property type="match status" value="1"/>
</dbReference>
<dbReference type="GO" id="GO:0046872">
    <property type="term" value="F:metal ion binding"/>
    <property type="evidence" value="ECO:0007669"/>
    <property type="project" value="UniProtKB-KW"/>
</dbReference>
<reference evidence="4 5" key="1">
    <citation type="submission" date="2019-08" db="EMBL/GenBank/DDBJ databases">
        <title>In-depth cultivation of the pig gut microbiome towards novel bacterial diversity and tailored functional studies.</title>
        <authorList>
            <person name="Wylensek D."/>
            <person name="Hitch T.C.A."/>
            <person name="Clavel T."/>
        </authorList>
    </citation>
    <scope>NUCLEOTIDE SEQUENCE [LARGE SCALE GENOMIC DNA]</scope>
    <source>
        <strain evidence="4 5">NM-380-WT-3C1</strain>
    </source>
</reference>
<evidence type="ECO:0000256" key="1">
    <source>
        <dbReference type="ARBA" id="ARBA00010211"/>
    </source>
</evidence>
<dbReference type="GO" id="GO:0018773">
    <property type="term" value="F:acetylpyruvate hydrolase activity"/>
    <property type="evidence" value="ECO:0007669"/>
    <property type="project" value="TreeGrafter"/>
</dbReference>
<keyword evidence="5" id="KW-1185">Reference proteome</keyword>
<protein>
    <recommendedName>
        <fullName evidence="3">Fumarylacetoacetase-like C-terminal domain-containing protein</fullName>
    </recommendedName>
</protein>
<feature type="domain" description="Fumarylacetoacetase-like C-terminal" evidence="3">
    <location>
        <begin position="60"/>
        <end position="254"/>
    </location>
</feature>
<accession>A0A7X2PBR0</accession>
<name>A0A7X2PBR0_9SPIO</name>
<comment type="similarity">
    <text evidence="1">Belongs to the FAH family.</text>
</comment>
<evidence type="ECO:0000313" key="5">
    <source>
        <dbReference type="Proteomes" id="UP000460549"/>
    </source>
</evidence>
<dbReference type="FunFam" id="3.90.850.10:FF:000002">
    <property type="entry name" value="2-hydroxyhepta-2,4-diene-1,7-dioate isomerase"/>
    <property type="match status" value="1"/>
</dbReference>
<dbReference type="EMBL" id="VUNN01000005">
    <property type="protein sequence ID" value="MSU05923.1"/>
    <property type="molecule type" value="Genomic_DNA"/>
</dbReference>
<keyword evidence="2" id="KW-0479">Metal-binding</keyword>
<dbReference type="GO" id="GO:0019752">
    <property type="term" value="P:carboxylic acid metabolic process"/>
    <property type="evidence" value="ECO:0007669"/>
    <property type="project" value="UniProtKB-ARBA"/>
</dbReference>
<sequence length="254" mass="28411">MKYVMFSTVEDDDIHMGYLNDEKIVEIENIYDTEGELVECGKTYDRESVILLAPTIPTKALCVGLNYKDHIEEMKLVTPKSPVIFIKPASSVLDPNGEIIRPEMSQRVDYEAELAIVIKKECKNVSIEESKDYILGYTCANDVTARDLQDQNGQWTICKGFDTFLPLGPYVSDEVDPTNLKIESRLNGKVMQSSNTKNLLFTCDYLVSYLSKVMTLLPGDVILTGTPSGIHKMEAGDVIEIEIEGLGVLRNEVV</sequence>
<dbReference type="SUPFAM" id="SSF56529">
    <property type="entry name" value="FAH"/>
    <property type="match status" value="1"/>
</dbReference>
<proteinExistence type="inferred from homology"/>
<dbReference type="PANTHER" id="PTHR11820">
    <property type="entry name" value="ACYLPYRUVASE"/>
    <property type="match status" value="1"/>
</dbReference>
<dbReference type="PANTHER" id="PTHR11820:SF7">
    <property type="entry name" value="ACYLPYRUVASE FAHD1, MITOCHONDRIAL"/>
    <property type="match status" value="1"/>
</dbReference>
<comment type="caution">
    <text evidence="4">The sequence shown here is derived from an EMBL/GenBank/DDBJ whole genome shotgun (WGS) entry which is preliminary data.</text>
</comment>
<dbReference type="InterPro" id="IPR011234">
    <property type="entry name" value="Fumarylacetoacetase-like_C"/>
</dbReference>